<dbReference type="PROSITE" id="PS51202">
    <property type="entry name" value="RCK_C"/>
    <property type="match status" value="1"/>
</dbReference>
<dbReference type="STRING" id="1527.SAMN04489757_10282"/>
<keyword evidence="3" id="KW-0630">Potassium</keyword>
<accession>A0A1I5C281</accession>
<dbReference type="InterPro" id="IPR036291">
    <property type="entry name" value="NAD(P)-bd_dom_sf"/>
</dbReference>
<evidence type="ECO:0000256" key="1">
    <source>
        <dbReference type="ARBA" id="ARBA00017378"/>
    </source>
</evidence>
<name>A0A1I5C281_9FIRM</name>
<dbReference type="SUPFAM" id="SSF116726">
    <property type="entry name" value="TrkA C-terminal domain-like"/>
    <property type="match status" value="1"/>
</dbReference>
<keyword evidence="2" id="KW-0633">Potassium transport</keyword>
<dbReference type="InterPro" id="IPR003148">
    <property type="entry name" value="RCK_N"/>
</dbReference>
<reference evidence="7 8" key="1">
    <citation type="submission" date="2016-10" db="EMBL/GenBank/DDBJ databases">
        <authorList>
            <person name="de Groot N.N."/>
        </authorList>
    </citation>
    <scope>NUCLEOTIDE SEQUENCE [LARGE SCALE GENOMIC DNA]</scope>
    <source>
        <strain evidence="7 8">DSM 1283</strain>
    </source>
</reference>
<evidence type="ECO:0000256" key="2">
    <source>
        <dbReference type="ARBA" id="ARBA00022538"/>
    </source>
</evidence>
<keyword evidence="4" id="KW-0520">NAD</keyword>
<dbReference type="PANTHER" id="PTHR43833">
    <property type="entry name" value="POTASSIUM CHANNEL PROTEIN 2-RELATED-RELATED"/>
    <property type="match status" value="1"/>
</dbReference>
<organism evidence="7 8">
    <name type="scientific">Anaerocolumna aminovalerica</name>
    <dbReference type="NCBI Taxonomy" id="1527"/>
    <lineage>
        <taxon>Bacteria</taxon>
        <taxon>Bacillati</taxon>
        <taxon>Bacillota</taxon>
        <taxon>Clostridia</taxon>
        <taxon>Lachnospirales</taxon>
        <taxon>Lachnospiraceae</taxon>
        <taxon>Anaerocolumna</taxon>
    </lineage>
</organism>
<dbReference type="Proteomes" id="UP000198806">
    <property type="component" value="Unassembled WGS sequence"/>
</dbReference>
<dbReference type="AlphaFoldDB" id="A0A1I5C281"/>
<dbReference type="EMBL" id="FOWD01000002">
    <property type="protein sequence ID" value="SFN81099.1"/>
    <property type="molecule type" value="Genomic_DNA"/>
</dbReference>
<keyword evidence="2" id="KW-0813">Transport</keyword>
<dbReference type="GO" id="GO:0005886">
    <property type="term" value="C:plasma membrane"/>
    <property type="evidence" value="ECO:0007669"/>
    <property type="project" value="InterPro"/>
</dbReference>
<dbReference type="PANTHER" id="PTHR43833:SF8">
    <property type="entry name" value="TRK SYSTEM POTASSIUM UPTAKE PROTEIN TRKA"/>
    <property type="match status" value="1"/>
</dbReference>
<dbReference type="InterPro" id="IPR006036">
    <property type="entry name" value="K_uptake_TrkA"/>
</dbReference>
<evidence type="ECO:0000259" key="5">
    <source>
        <dbReference type="PROSITE" id="PS51201"/>
    </source>
</evidence>
<dbReference type="RefSeq" id="WP_091683921.1">
    <property type="nucleotide sequence ID" value="NZ_BAABFM010000017.1"/>
</dbReference>
<dbReference type="PROSITE" id="PS51201">
    <property type="entry name" value="RCK_N"/>
    <property type="match status" value="1"/>
</dbReference>
<dbReference type="InterPro" id="IPR006037">
    <property type="entry name" value="RCK_C"/>
</dbReference>
<dbReference type="Pfam" id="PF02254">
    <property type="entry name" value="TrkA_N"/>
    <property type="match status" value="1"/>
</dbReference>
<proteinExistence type="predicted"/>
<evidence type="ECO:0000256" key="4">
    <source>
        <dbReference type="ARBA" id="ARBA00023027"/>
    </source>
</evidence>
<feature type="domain" description="RCK N-terminal" evidence="5">
    <location>
        <begin position="1"/>
        <end position="118"/>
    </location>
</feature>
<evidence type="ECO:0000256" key="3">
    <source>
        <dbReference type="ARBA" id="ARBA00022958"/>
    </source>
</evidence>
<evidence type="ECO:0000259" key="6">
    <source>
        <dbReference type="PROSITE" id="PS51202"/>
    </source>
</evidence>
<dbReference type="OrthoDB" id="9775180at2"/>
<sequence>MKVIIVGLGRMGKGLALNLVKKGHQVTAIDYKQETLDDLGPDFKGSKILGFGFDRDILSKAKINQVDAVVSCTQSDEVNAVVARIAKNIYRVPRVIARLYDSSKADIYRRLGIQTISTTTWGIERATEIITFNRLDSVFEMGNGNVNLVRIEVPALLVGHRVNEITSLGEIHVVSISRINKTFIPTSGTILEADDVLYISLISSAISKLKSMLDIV</sequence>
<evidence type="ECO:0000313" key="8">
    <source>
        <dbReference type="Proteomes" id="UP000198806"/>
    </source>
</evidence>
<dbReference type="SUPFAM" id="SSF51735">
    <property type="entry name" value="NAD(P)-binding Rossmann-fold domains"/>
    <property type="match status" value="1"/>
</dbReference>
<dbReference type="GO" id="GO:0015079">
    <property type="term" value="F:potassium ion transmembrane transporter activity"/>
    <property type="evidence" value="ECO:0007669"/>
    <property type="project" value="InterPro"/>
</dbReference>
<dbReference type="Pfam" id="PF02080">
    <property type="entry name" value="TrkA_C"/>
    <property type="match status" value="1"/>
</dbReference>
<dbReference type="Gene3D" id="3.30.70.1450">
    <property type="entry name" value="Regulator of K+ conductance, C-terminal domain"/>
    <property type="match status" value="1"/>
</dbReference>
<dbReference type="Gene3D" id="3.40.50.720">
    <property type="entry name" value="NAD(P)-binding Rossmann-like Domain"/>
    <property type="match status" value="1"/>
</dbReference>
<dbReference type="InterPro" id="IPR036721">
    <property type="entry name" value="RCK_C_sf"/>
</dbReference>
<feature type="domain" description="RCK C-terminal" evidence="6">
    <location>
        <begin position="136"/>
        <end position="215"/>
    </location>
</feature>
<protein>
    <recommendedName>
        <fullName evidence="1">Trk system potassium uptake protein TrkA</fullName>
    </recommendedName>
</protein>
<keyword evidence="8" id="KW-1185">Reference proteome</keyword>
<dbReference type="PRINTS" id="PR00335">
    <property type="entry name" value="KUPTAKETRKA"/>
</dbReference>
<evidence type="ECO:0000313" key="7">
    <source>
        <dbReference type="EMBL" id="SFN81099.1"/>
    </source>
</evidence>
<gene>
    <name evidence="7" type="ORF">SAMN04489757_10282</name>
</gene>
<keyword evidence="2" id="KW-0406">Ion transport</keyword>
<dbReference type="InterPro" id="IPR050721">
    <property type="entry name" value="Trk_Ktr_HKT_K-transport"/>
</dbReference>